<keyword evidence="5" id="KW-1015">Disulfide bond</keyword>
<keyword evidence="4 6" id="KW-0732">Signal</keyword>
<reference evidence="8 9" key="1">
    <citation type="submission" date="2014-11" db="EMBL/GenBank/DDBJ databases">
        <title>Genetic blueprint of the zoonotic pathogen Toxocara canis.</title>
        <authorList>
            <person name="Zhu X.-Q."/>
            <person name="Korhonen P.K."/>
            <person name="Cai H."/>
            <person name="Young N.D."/>
            <person name="Nejsum P."/>
            <person name="von Samson-Himmelstjerna G."/>
            <person name="Boag P.R."/>
            <person name="Tan P."/>
            <person name="Li Q."/>
            <person name="Min J."/>
            <person name="Yang Y."/>
            <person name="Wang X."/>
            <person name="Fang X."/>
            <person name="Hall R.S."/>
            <person name="Hofmann A."/>
            <person name="Sternberg P.W."/>
            <person name="Jex A.R."/>
            <person name="Gasser R.B."/>
        </authorList>
    </citation>
    <scope>NUCLEOTIDE SEQUENCE [LARGE SCALE GENOMIC DNA]</scope>
    <source>
        <strain evidence="8">PN_DK_2014</strain>
    </source>
</reference>
<evidence type="ECO:0000256" key="2">
    <source>
        <dbReference type="ARBA" id="ARBA00008019"/>
    </source>
</evidence>
<dbReference type="InterPro" id="IPR038412">
    <property type="entry name" value="Pepsin-I3_sf"/>
</dbReference>
<dbReference type="InterPro" id="IPR051901">
    <property type="entry name" value="Protease_Inhibitor_I33"/>
</dbReference>
<gene>
    <name evidence="8" type="ORF">Tcan_09822</name>
</gene>
<evidence type="ECO:0000256" key="4">
    <source>
        <dbReference type="ARBA" id="ARBA00022729"/>
    </source>
</evidence>
<evidence type="ECO:0000259" key="7">
    <source>
        <dbReference type="Pfam" id="PF06394"/>
    </source>
</evidence>
<protein>
    <submittedName>
        <fullName evidence="8">Aspartyl protease inhibitor</fullName>
    </submittedName>
</protein>
<evidence type="ECO:0000256" key="5">
    <source>
        <dbReference type="ARBA" id="ARBA00023157"/>
    </source>
</evidence>
<dbReference type="SUPFAM" id="SSF55149">
    <property type="entry name" value="Pepsin inhibitor-3"/>
    <property type="match status" value="1"/>
</dbReference>
<proteinExistence type="inferred from homology"/>
<dbReference type="Pfam" id="PF06394">
    <property type="entry name" value="Pepsin-I3"/>
    <property type="match status" value="2"/>
</dbReference>
<dbReference type="EMBL" id="JPKZ01001678">
    <property type="protein sequence ID" value="KHN80760.1"/>
    <property type="molecule type" value="Genomic_DNA"/>
</dbReference>
<feature type="signal peptide" evidence="6">
    <location>
        <begin position="1"/>
        <end position="18"/>
    </location>
</feature>
<dbReference type="Gene3D" id="3.30.1120.50">
    <property type="entry name" value="Pepsin inhibitor-3"/>
    <property type="match status" value="2"/>
</dbReference>
<dbReference type="GO" id="GO:0005576">
    <property type="term" value="C:extracellular region"/>
    <property type="evidence" value="ECO:0007669"/>
    <property type="project" value="UniProtKB-SubCell"/>
</dbReference>
<keyword evidence="9" id="KW-1185">Reference proteome</keyword>
<evidence type="ECO:0000256" key="1">
    <source>
        <dbReference type="ARBA" id="ARBA00004613"/>
    </source>
</evidence>
<dbReference type="PANTHER" id="PTHR37969">
    <property type="entry name" value="PROTEIN CBG07421-RELATED"/>
    <property type="match status" value="1"/>
</dbReference>
<name>A0A0B2VIA7_TOXCA</name>
<evidence type="ECO:0000256" key="3">
    <source>
        <dbReference type="ARBA" id="ARBA00022525"/>
    </source>
</evidence>
<accession>A0A0B2VIA7</accession>
<comment type="subcellular location">
    <subcellularLocation>
        <location evidence="1">Secreted</location>
    </subcellularLocation>
</comment>
<evidence type="ECO:0000313" key="9">
    <source>
        <dbReference type="Proteomes" id="UP000031036"/>
    </source>
</evidence>
<dbReference type="OrthoDB" id="5828355at2759"/>
<comment type="caution">
    <text evidence="8">The sequence shown here is derived from an EMBL/GenBank/DDBJ whole genome shotgun (WGS) entry which is preliminary data.</text>
</comment>
<feature type="domain" description="Pepsin inhibitor-3-like repeated" evidence="7">
    <location>
        <begin position="34"/>
        <end position="76"/>
    </location>
</feature>
<comment type="similarity">
    <text evidence="2">Belongs to the protease inhibitor I33 family.</text>
</comment>
<dbReference type="Proteomes" id="UP000031036">
    <property type="component" value="Unassembled WGS sequence"/>
</dbReference>
<feature type="chain" id="PRO_5002096164" evidence="6">
    <location>
        <begin position="19"/>
        <end position="199"/>
    </location>
</feature>
<dbReference type="AlphaFoldDB" id="A0A0B2VIA7"/>
<keyword evidence="3" id="KW-0964">Secreted</keyword>
<organism evidence="8 9">
    <name type="scientific">Toxocara canis</name>
    <name type="common">Canine roundworm</name>
    <dbReference type="NCBI Taxonomy" id="6265"/>
    <lineage>
        <taxon>Eukaryota</taxon>
        <taxon>Metazoa</taxon>
        <taxon>Ecdysozoa</taxon>
        <taxon>Nematoda</taxon>
        <taxon>Chromadorea</taxon>
        <taxon>Rhabditida</taxon>
        <taxon>Spirurina</taxon>
        <taxon>Ascaridomorpha</taxon>
        <taxon>Ascaridoidea</taxon>
        <taxon>Toxocaridae</taxon>
        <taxon>Toxocara</taxon>
    </lineage>
</organism>
<sequence length="199" mass="22748">MKFLAILVVIMVVRVSIACRDCTFSAYGISMGPFPCTITGQKVYLRGLYYKDIGSNEMSQLTEYKKQMADYNKLMDAYYKQPWYETINITLPELPRRPSFCGDNTTVIYKIGECRVLGAEVFIKNIPVRTLSTVEQQQLYTFYKQAEAHANYFEKQMQQGYFANFYNNVLGFDQKNTAPKATVAPPPPDPVAPDVCYTI</sequence>
<evidence type="ECO:0000256" key="6">
    <source>
        <dbReference type="SAM" id="SignalP"/>
    </source>
</evidence>
<dbReference type="InterPro" id="IPR010480">
    <property type="entry name" value="Pepsin-I3"/>
</dbReference>
<evidence type="ECO:0000313" key="8">
    <source>
        <dbReference type="EMBL" id="KHN80760.1"/>
    </source>
</evidence>
<dbReference type="PANTHER" id="PTHR37969:SF4">
    <property type="entry name" value="PEPSIN INHIBITOR-3-LIKE REPEATED DOMAIN-CONTAINING PROTEIN"/>
    <property type="match status" value="1"/>
</dbReference>
<feature type="domain" description="Pepsin inhibitor-3-like repeated" evidence="7">
    <location>
        <begin position="95"/>
        <end position="159"/>
    </location>
</feature>